<comment type="caution">
    <text evidence="1">The sequence shown here is derived from an EMBL/GenBank/DDBJ whole genome shotgun (WGS) entry which is preliminary data.</text>
</comment>
<organism evidence="1 2">
    <name type="scientific">Dolosigranulum pigrum</name>
    <dbReference type="NCBI Taxonomy" id="29394"/>
    <lineage>
        <taxon>Bacteria</taxon>
        <taxon>Bacillati</taxon>
        <taxon>Bacillota</taxon>
        <taxon>Bacilli</taxon>
        <taxon>Lactobacillales</taxon>
        <taxon>Carnobacteriaceae</taxon>
        <taxon>Dolosigranulum</taxon>
    </lineage>
</organism>
<evidence type="ECO:0000313" key="2">
    <source>
        <dbReference type="Proteomes" id="UP000190409"/>
    </source>
</evidence>
<dbReference type="Proteomes" id="UP000190409">
    <property type="component" value="Unassembled WGS sequence"/>
</dbReference>
<sequence>MMTLGILVTRTVVNAEQAHDTVHENNEGIEQFMSEEDKIFFEKMNKVYNHFTLSDDGQLSLNISSSELVTEFAFTQPEAQRVLETVSSYNQELKSFKESGTVTRPRLHVEDWKIYLTNEDVKMYLSAAIQAGAPAVIAAVTSLGSVVPGIGSIIAAFTSVVSAGNIIYVATQALANGQGMVMGVDWNGSFPNPVVDTWG</sequence>
<reference evidence="1 2" key="1">
    <citation type="submission" date="2017-01" db="EMBL/GenBank/DDBJ databases">
        <title>Complete Genome Sequence of Dolosigranulum pigrum isolated from a Patient with interstitial lung disease.</title>
        <authorList>
            <person name="Mukhopadhyay R."/>
            <person name="Joaquin J."/>
            <person name="Hogue R."/>
            <person name="Fitzgerald S."/>
            <person name="Jospin G."/>
            <person name="Eisen J.A."/>
            <person name="Chaturvedi V."/>
        </authorList>
    </citation>
    <scope>NUCLEOTIDE SEQUENCE [LARGE SCALE GENOMIC DNA]</scope>
    <source>
        <strain evidence="1 2">15S00348</strain>
    </source>
</reference>
<protein>
    <submittedName>
        <fullName evidence="1">Uncharacterized protein</fullName>
    </submittedName>
</protein>
<proteinExistence type="predicted"/>
<accession>A0A1S8KND8</accession>
<dbReference type="AlphaFoldDB" id="A0A1S8KND8"/>
<evidence type="ECO:0000313" key="1">
    <source>
        <dbReference type="EMBL" id="OOL81257.1"/>
    </source>
</evidence>
<name>A0A1S8KND8_9LACT</name>
<dbReference type="EMBL" id="MUYF01000003">
    <property type="protein sequence ID" value="OOL81257.1"/>
    <property type="molecule type" value="Genomic_DNA"/>
</dbReference>
<gene>
    <name evidence="1" type="ORF">BWX42_05525</name>
</gene>